<comment type="caution">
    <text evidence="5">The sequence shown here is derived from an EMBL/GenBank/DDBJ whole genome shotgun (WGS) entry which is preliminary data.</text>
</comment>
<dbReference type="InterPro" id="IPR002876">
    <property type="entry name" value="Transcrip_reg_TACO1-like"/>
</dbReference>
<proteinExistence type="inferred from homology"/>
<dbReference type="SUPFAM" id="SSF75625">
    <property type="entry name" value="YebC-like"/>
    <property type="match status" value="1"/>
</dbReference>
<dbReference type="OrthoDB" id="2017544at2759"/>
<dbReference type="HAMAP" id="MF_00693">
    <property type="entry name" value="Transcrip_reg_TACO1"/>
    <property type="match status" value="1"/>
</dbReference>
<evidence type="ECO:0000256" key="2">
    <source>
        <dbReference type="ARBA" id="ARBA00008724"/>
    </source>
</evidence>
<dbReference type="InterPro" id="IPR048300">
    <property type="entry name" value="TACO1_YebC-like_2nd/3rd_dom"/>
</dbReference>
<dbReference type="Gene3D" id="1.10.10.200">
    <property type="match status" value="1"/>
</dbReference>
<dbReference type="InterPro" id="IPR017856">
    <property type="entry name" value="Integrase-like_N"/>
</dbReference>
<dbReference type="AlphaFoldDB" id="A0A8H8S3L4"/>
<dbReference type="PANTHER" id="PTHR12532">
    <property type="entry name" value="TRANSLATIONAL ACTIVATOR OF CYTOCHROME C OXIDASE 1"/>
    <property type="match status" value="1"/>
</dbReference>
<reference evidence="5 6" key="1">
    <citation type="submission" date="2018-05" db="EMBL/GenBank/DDBJ databases">
        <title>Genome sequencing and assembly of the regulated plant pathogen Lachnellula willkommii and related sister species for the development of diagnostic species identification markers.</title>
        <authorList>
            <person name="Giroux E."/>
            <person name="Bilodeau G."/>
        </authorList>
    </citation>
    <scope>NUCLEOTIDE SEQUENCE [LARGE SCALE GENOMIC DNA]</scope>
    <source>
        <strain evidence="5 6">CBS 160.35</strain>
    </source>
</reference>
<dbReference type="Proteomes" id="UP000443090">
    <property type="component" value="Unassembled WGS sequence"/>
</dbReference>
<dbReference type="PANTHER" id="PTHR12532:SF0">
    <property type="entry name" value="TRANSLATIONAL ACTIVATOR OF CYTOCHROME C OXIDASE 1"/>
    <property type="match status" value="1"/>
</dbReference>
<sequence length="292" mass="31712">MAAFSIRLRSVPHGRDFVCSKCLQFSTSSILQSGHNRWSKIKHDKGTADAKRSTQNSFFSREIAMASKFGGADPNSNPRLALLLVTAKKAGWPKTNMESAIARGQGRSNTGAALQNVTLEVIMPPSIALIIEAETDNAKRTLGDLRALVSRNGGTVTPTNYLFQKKGRVAFEKDERNLGVDEVLDDAIEAGAEDVEADDDGGIVVWTEPNKTSAAAEALQKSLNLKVESSDIIWDANEDTKVPMEDVEKAKVFAEFIDAVRDNPSVQGLYANVAQGSLSDEVWDDLQSRLDA</sequence>
<comment type="subcellular location">
    <subcellularLocation>
        <location evidence="1">Mitochondrion</location>
    </subcellularLocation>
</comment>
<name>A0A8H8S3L4_9HELO</name>
<evidence type="ECO:0000313" key="5">
    <source>
        <dbReference type="EMBL" id="TVY47252.1"/>
    </source>
</evidence>
<dbReference type="FunFam" id="1.10.10.200:FF:000002">
    <property type="entry name" value="Probable transcriptional regulatory protein CLM62_37755"/>
    <property type="match status" value="1"/>
</dbReference>
<feature type="domain" description="TACO1/YebC-like second and third" evidence="3">
    <location>
        <begin position="115"/>
        <end position="273"/>
    </location>
</feature>
<dbReference type="Pfam" id="PF01709">
    <property type="entry name" value="Transcrip_reg"/>
    <property type="match status" value="1"/>
</dbReference>
<accession>A0A8H8S3L4</accession>
<dbReference type="EMBL" id="QGMI01000102">
    <property type="protein sequence ID" value="TVY47252.1"/>
    <property type="molecule type" value="Genomic_DNA"/>
</dbReference>
<gene>
    <name evidence="5" type="ORF">LOCC1_G003327</name>
</gene>
<protein>
    <submittedName>
        <fullName evidence="5">Putative transcriptional regulatory protein</fullName>
    </submittedName>
</protein>
<dbReference type="InterPro" id="IPR029072">
    <property type="entry name" value="YebC-like"/>
</dbReference>
<keyword evidence="6" id="KW-1185">Reference proteome</keyword>
<dbReference type="Pfam" id="PF20772">
    <property type="entry name" value="TACO1_YebC_N"/>
    <property type="match status" value="1"/>
</dbReference>
<evidence type="ECO:0000259" key="4">
    <source>
        <dbReference type="Pfam" id="PF20772"/>
    </source>
</evidence>
<evidence type="ECO:0000256" key="1">
    <source>
        <dbReference type="ARBA" id="ARBA00004173"/>
    </source>
</evidence>
<dbReference type="InterPro" id="IPR049083">
    <property type="entry name" value="TACO1_YebC_N"/>
</dbReference>
<comment type="similarity">
    <text evidence="2">Belongs to the TACO1 family.</text>
</comment>
<organism evidence="5 6">
    <name type="scientific">Lachnellula occidentalis</name>
    <dbReference type="NCBI Taxonomy" id="215460"/>
    <lineage>
        <taxon>Eukaryota</taxon>
        <taxon>Fungi</taxon>
        <taxon>Dikarya</taxon>
        <taxon>Ascomycota</taxon>
        <taxon>Pezizomycotina</taxon>
        <taxon>Leotiomycetes</taxon>
        <taxon>Helotiales</taxon>
        <taxon>Lachnaceae</taxon>
        <taxon>Lachnellula</taxon>
    </lineage>
</organism>
<feature type="domain" description="TACO1/YebC-like N-terminal" evidence="4">
    <location>
        <begin position="36"/>
        <end position="106"/>
    </location>
</feature>
<dbReference type="GO" id="GO:0005739">
    <property type="term" value="C:mitochondrion"/>
    <property type="evidence" value="ECO:0007669"/>
    <property type="project" value="UniProtKB-SubCell"/>
</dbReference>
<dbReference type="Gene3D" id="3.30.70.980">
    <property type="match status" value="2"/>
</dbReference>
<evidence type="ECO:0000259" key="3">
    <source>
        <dbReference type="Pfam" id="PF01709"/>
    </source>
</evidence>
<dbReference type="InterPro" id="IPR026564">
    <property type="entry name" value="Transcrip_reg_TACO1-like_dom3"/>
</dbReference>
<evidence type="ECO:0000313" key="6">
    <source>
        <dbReference type="Proteomes" id="UP000443090"/>
    </source>
</evidence>